<evidence type="ECO:0000256" key="2">
    <source>
        <dbReference type="ARBA" id="ARBA00023125"/>
    </source>
</evidence>
<evidence type="ECO:0000313" key="5">
    <source>
        <dbReference type="EMBL" id="GKT34000.1"/>
    </source>
</evidence>
<gene>
    <name evidence="5" type="ORF">ADUPG1_002724</name>
</gene>
<sequence length="142" mass="16615">PALVHSHLRTLMLYIHQQASLVKRDKEPFKYQIFMDFMELVESHYKDKHTVAEYADLLHVSPKTVNAYTRKAVDKSAKQFIIDRLVLEIKRYLSTGDMTMSQIAEELGFTEQTNMTKFFKRYTGMVPSDFVSESMKNQDRGL</sequence>
<dbReference type="PROSITE" id="PS01124">
    <property type="entry name" value="HTH_ARAC_FAMILY_2"/>
    <property type="match status" value="1"/>
</dbReference>
<keyword evidence="1" id="KW-0805">Transcription regulation</keyword>
<organism evidence="5 6">
    <name type="scientific">Aduncisulcus paluster</name>
    <dbReference type="NCBI Taxonomy" id="2918883"/>
    <lineage>
        <taxon>Eukaryota</taxon>
        <taxon>Metamonada</taxon>
        <taxon>Carpediemonas-like organisms</taxon>
        <taxon>Aduncisulcus</taxon>
    </lineage>
</organism>
<comment type="caution">
    <text evidence="5">The sequence shown here is derived from an EMBL/GenBank/DDBJ whole genome shotgun (WGS) entry which is preliminary data.</text>
</comment>
<feature type="non-terminal residue" evidence="5">
    <location>
        <position position="1"/>
    </location>
</feature>
<keyword evidence="2" id="KW-0238">DNA-binding</keyword>
<dbReference type="Pfam" id="PF12833">
    <property type="entry name" value="HTH_18"/>
    <property type="match status" value="1"/>
</dbReference>
<protein>
    <submittedName>
        <fullName evidence="5">Helix-turn-helix domain-containing protein</fullName>
    </submittedName>
</protein>
<dbReference type="SMART" id="SM00342">
    <property type="entry name" value="HTH_ARAC"/>
    <property type="match status" value="1"/>
</dbReference>
<dbReference type="PANTHER" id="PTHR43280:SF32">
    <property type="entry name" value="TRANSCRIPTIONAL REGULATORY PROTEIN"/>
    <property type="match status" value="1"/>
</dbReference>
<dbReference type="EMBL" id="BQXS01003317">
    <property type="protein sequence ID" value="GKT34000.1"/>
    <property type="molecule type" value="Genomic_DNA"/>
</dbReference>
<dbReference type="InterPro" id="IPR018060">
    <property type="entry name" value="HTH_AraC"/>
</dbReference>
<feature type="domain" description="HTH araC/xylS-type" evidence="4">
    <location>
        <begin position="35"/>
        <end position="133"/>
    </location>
</feature>
<keyword evidence="3" id="KW-0804">Transcription</keyword>
<accession>A0ABQ5KSM5</accession>
<dbReference type="Gene3D" id="1.10.10.60">
    <property type="entry name" value="Homeodomain-like"/>
    <property type="match status" value="1"/>
</dbReference>
<dbReference type="InterPro" id="IPR009057">
    <property type="entry name" value="Homeodomain-like_sf"/>
</dbReference>
<evidence type="ECO:0000313" key="6">
    <source>
        <dbReference type="Proteomes" id="UP001057375"/>
    </source>
</evidence>
<evidence type="ECO:0000256" key="3">
    <source>
        <dbReference type="ARBA" id="ARBA00023163"/>
    </source>
</evidence>
<evidence type="ECO:0000259" key="4">
    <source>
        <dbReference type="PROSITE" id="PS01124"/>
    </source>
</evidence>
<evidence type="ECO:0000256" key="1">
    <source>
        <dbReference type="ARBA" id="ARBA00023015"/>
    </source>
</evidence>
<proteinExistence type="predicted"/>
<name>A0ABQ5KSM5_9EUKA</name>
<dbReference type="Proteomes" id="UP001057375">
    <property type="component" value="Unassembled WGS sequence"/>
</dbReference>
<reference evidence="5" key="1">
    <citation type="submission" date="2022-03" db="EMBL/GenBank/DDBJ databases">
        <title>Draft genome sequence of Aduncisulcus paluster, a free-living microaerophilic Fornicata.</title>
        <authorList>
            <person name="Yuyama I."/>
            <person name="Kume K."/>
            <person name="Tamura T."/>
            <person name="Inagaki Y."/>
            <person name="Hashimoto T."/>
        </authorList>
    </citation>
    <scope>NUCLEOTIDE SEQUENCE</scope>
    <source>
        <strain evidence="5">NY0171</strain>
    </source>
</reference>
<dbReference type="SUPFAM" id="SSF46689">
    <property type="entry name" value="Homeodomain-like"/>
    <property type="match status" value="1"/>
</dbReference>
<keyword evidence="6" id="KW-1185">Reference proteome</keyword>
<dbReference type="PANTHER" id="PTHR43280">
    <property type="entry name" value="ARAC-FAMILY TRANSCRIPTIONAL REGULATOR"/>
    <property type="match status" value="1"/>
</dbReference>